<keyword evidence="2 7" id="KW-0812">Transmembrane</keyword>
<dbReference type="InterPro" id="IPR039421">
    <property type="entry name" value="Type_1_exporter"/>
</dbReference>
<dbReference type="RefSeq" id="WP_176943341.1">
    <property type="nucleotide sequence ID" value="NZ_JABZEC010000012.1"/>
</dbReference>
<dbReference type="SUPFAM" id="SSF52540">
    <property type="entry name" value="P-loop containing nucleoside triphosphate hydrolases"/>
    <property type="match status" value="1"/>
</dbReference>
<keyword evidence="5 7" id="KW-1133">Transmembrane helix</keyword>
<feature type="domain" description="ABC transmembrane type-1" evidence="8">
    <location>
        <begin position="14"/>
        <end position="291"/>
    </location>
</feature>
<dbReference type="CDD" id="cd07346">
    <property type="entry name" value="ABC_6TM_exporters"/>
    <property type="match status" value="1"/>
</dbReference>
<dbReference type="Pfam" id="PF00664">
    <property type="entry name" value="ABC_membrane"/>
    <property type="match status" value="1"/>
</dbReference>
<dbReference type="SMART" id="SM00382">
    <property type="entry name" value="AAA"/>
    <property type="match status" value="1"/>
</dbReference>
<dbReference type="PROSITE" id="PS50929">
    <property type="entry name" value="ABC_TM1F"/>
    <property type="match status" value="1"/>
</dbReference>
<evidence type="ECO:0000256" key="3">
    <source>
        <dbReference type="ARBA" id="ARBA00022741"/>
    </source>
</evidence>
<dbReference type="InterPro" id="IPR027417">
    <property type="entry name" value="P-loop_NTPase"/>
</dbReference>
<dbReference type="GO" id="GO:0005886">
    <property type="term" value="C:plasma membrane"/>
    <property type="evidence" value="ECO:0007669"/>
    <property type="project" value="UniProtKB-SubCell"/>
</dbReference>
<evidence type="ECO:0000313" key="9">
    <source>
        <dbReference type="EMBL" id="NVY97175.1"/>
    </source>
</evidence>
<dbReference type="AlphaFoldDB" id="A0A850R9H7"/>
<evidence type="ECO:0000256" key="7">
    <source>
        <dbReference type="SAM" id="Phobius"/>
    </source>
</evidence>
<keyword evidence="10" id="KW-1185">Reference proteome</keyword>
<dbReference type="EMBL" id="JABZEC010000012">
    <property type="protein sequence ID" value="NVY97175.1"/>
    <property type="molecule type" value="Genomic_DNA"/>
</dbReference>
<evidence type="ECO:0000256" key="1">
    <source>
        <dbReference type="ARBA" id="ARBA00004651"/>
    </source>
</evidence>
<dbReference type="Proteomes" id="UP000563523">
    <property type="component" value="Unassembled WGS sequence"/>
</dbReference>
<dbReference type="Gene3D" id="1.20.1560.10">
    <property type="entry name" value="ABC transporter type 1, transmembrane domain"/>
    <property type="match status" value="1"/>
</dbReference>
<dbReference type="InterPro" id="IPR011527">
    <property type="entry name" value="ABC1_TM_dom"/>
</dbReference>
<dbReference type="GO" id="GO:0016887">
    <property type="term" value="F:ATP hydrolysis activity"/>
    <property type="evidence" value="ECO:0007669"/>
    <property type="project" value="InterPro"/>
</dbReference>
<comment type="subcellular location">
    <subcellularLocation>
        <location evidence="1">Cell membrane</location>
        <topology evidence="1">Multi-pass membrane protein</topology>
    </subcellularLocation>
</comment>
<dbReference type="PANTHER" id="PTHR43394:SF1">
    <property type="entry name" value="ATP-BINDING CASSETTE SUB-FAMILY B MEMBER 10, MITOCHONDRIAL"/>
    <property type="match status" value="1"/>
</dbReference>
<keyword evidence="6 7" id="KW-0472">Membrane</keyword>
<reference evidence="9 10" key="1">
    <citation type="submission" date="2020-06" db="EMBL/GenBank/DDBJ databases">
        <authorList>
            <person name="Kang J."/>
        </authorList>
    </citation>
    <scope>NUCLEOTIDE SEQUENCE [LARGE SCALE GENOMIC DNA]</scope>
    <source>
        <strain evidence="9 10">DCY120</strain>
    </source>
</reference>
<evidence type="ECO:0000256" key="4">
    <source>
        <dbReference type="ARBA" id="ARBA00022840"/>
    </source>
</evidence>
<dbReference type="InterPro" id="IPR003593">
    <property type="entry name" value="AAA+_ATPase"/>
</dbReference>
<dbReference type="Gene3D" id="3.40.50.300">
    <property type="entry name" value="P-loop containing nucleotide triphosphate hydrolases"/>
    <property type="match status" value="1"/>
</dbReference>
<protein>
    <submittedName>
        <fullName evidence="9">ABC transporter ATP-binding protein</fullName>
    </submittedName>
</protein>
<dbReference type="InterPro" id="IPR003439">
    <property type="entry name" value="ABC_transporter-like_ATP-bd"/>
</dbReference>
<comment type="caution">
    <text evidence="9">The sequence shown here is derived from an EMBL/GenBank/DDBJ whole genome shotgun (WGS) entry which is preliminary data.</text>
</comment>
<dbReference type="InterPro" id="IPR036640">
    <property type="entry name" value="ABC1_TM_sf"/>
</dbReference>
<accession>A0A850R9H7</accession>
<dbReference type="GO" id="GO:0015421">
    <property type="term" value="F:ABC-type oligopeptide transporter activity"/>
    <property type="evidence" value="ECO:0007669"/>
    <property type="project" value="TreeGrafter"/>
</dbReference>
<dbReference type="PANTHER" id="PTHR43394">
    <property type="entry name" value="ATP-DEPENDENT PERMEASE MDL1, MITOCHONDRIAL"/>
    <property type="match status" value="1"/>
</dbReference>
<keyword evidence="4 9" id="KW-0067">ATP-binding</keyword>
<dbReference type="SUPFAM" id="SSF90123">
    <property type="entry name" value="ABC transporter transmembrane region"/>
    <property type="match status" value="1"/>
</dbReference>
<feature type="transmembrane region" description="Helical" evidence="7">
    <location>
        <begin position="150"/>
        <end position="167"/>
    </location>
</feature>
<dbReference type="Pfam" id="PF00005">
    <property type="entry name" value="ABC_tran"/>
    <property type="match status" value="1"/>
</dbReference>
<name>A0A850R9H7_9LACO</name>
<evidence type="ECO:0000256" key="6">
    <source>
        <dbReference type="ARBA" id="ARBA00023136"/>
    </source>
</evidence>
<sequence length="484" mass="54939">MKITKNEIMGLISSTFLLIIAAISESAIPTLIGQLVDSIKHETNYAKIGEFLAILAIVALLINRFGKIVINTIMIDIIRKMRNKLIDIWIHTSWQKLENKKSGEFVSLVNDDLDNIRDFAVDDIPMLVAQIIGFFVAITQIFVISKIVTLILFSIYLIYLVPFRKLIKKQYNAQKELRDSKIKIKTLTADIIHYQEELAYIDAEGFMQKKFLLLYEKLNHRILLSELAKNSSKILPRTIDSLGPAIVILYGGYLQLKGSITIGNFVTIFTYLSMFSAPFKNAMNVVTSIQEAFVSIDKIKEYLNMNDEILSRSIYYQVKSDCWEKLKNISSGEYVILKGLSGTGKSTLLKYIYFSDKHSRKIMYVPQNVIVFPGTIRENLLRNDIDSGKFADLLCFLPNLDNTISSGKGLSTGQKMVLNVIRQSVFDADLILLDEIGANIDNNLKRSLGSYFIKMFGNKTIIEITHLSEPLIAERSIDRVLEVK</sequence>
<evidence type="ECO:0000256" key="2">
    <source>
        <dbReference type="ARBA" id="ARBA00022692"/>
    </source>
</evidence>
<feature type="transmembrane region" description="Helical" evidence="7">
    <location>
        <begin position="50"/>
        <end position="74"/>
    </location>
</feature>
<evidence type="ECO:0000256" key="5">
    <source>
        <dbReference type="ARBA" id="ARBA00022989"/>
    </source>
</evidence>
<keyword evidence="3" id="KW-0547">Nucleotide-binding</keyword>
<evidence type="ECO:0000259" key="8">
    <source>
        <dbReference type="PROSITE" id="PS50929"/>
    </source>
</evidence>
<gene>
    <name evidence="9" type="ORF">HU830_08585</name>
</gene>
<organism evidence="9 10">
    <name type="scientific">Bombilactobacillus apium</name>
    <dbReference type="NCBI Taxonomy" id="2675299"/>
    <lineage>
        <taxon>Bacteria</taxon>
        <taxon>Bacillati</taxon>
        <taxon>Bacillota</taxon>
        <taxon>Bacilli</taxon>
        <taxon>Lactobacillales</taxon>
        <taxon>Lactobacillaceae</taxon>
        <taxon>Bombilactobacillus</taxon>
    </lineage>
</organism>
<proteinExistence type="predicted"/>
<dbReference type="GO" id="GO:0005524">
    <property type="term" value="F:ATP binding"/>
    <property type="evidence" value="ECO:0007669"/>
    <property type="project" value="UniProtKB-KW"/>
</dbReference>
<evidence type="ECO:0000313" key="10">
    <source>
        <dbReference type="Proteomes" id="UP000563523"/>
    </source>
</evidence>